<feature type="compositionally biased region" description="Basic and acidic residues" evidence="1">
    <location>
        <begin position="8"/>
        <end position="29"/>
    </location>
</feature>
<sequence>MLNNSSRTEARQEPRDGEQGSEGDHEEGRGVLPGVHQVRERPLGVAVTPETLDEPEPGRETLDHGADAVGSPAAGFGLTFAADEAVVFLPVQLKAVEADHVLQIHQSHAQRVQLVRQPEVSKAHVVKGSRHHPELWSGEGAESEARQNPPEPSTGFIHTTNEQRSCCDRANTVFLRLRLRPLAQLSLWASSDDCSSFCSVANRR</sequence>
<dbReference type="EMBL" id="SRLO01000453">
    <property type="protein sequence ID" value="TNN55542.1"/>
    <property type="molecule type" value="Genomic_DNA"/>
</dbReference>
<feature type="compositionally biased region" description="Basic and acidic residues" evidence="1">
    <location>
        <begin position="56"/>
        <end position="66"/>
    </location>
</feature>
<proteinExistence type="predicted"/>
<organism evidence="2 3">
    <name type="scientific">Liparis tanakae</name>
    <name type="common">Tanaka's snailfish</name>
    <dbReference type="NCBI Taxonomy" id="230148"/>
    <lineage>
        <taxon>Eukaryota</taxon>
        <taxon>Metazoa</taxon>
        <taxon>Chordata</taxon>
        <taxon>Craniata</taxon>
        <taxon>Vertebrata</taxon>
        <taxon>Euteleostomi</taxon>
        <taxon>Actinopterygii</taxon>
        <taxon>Neopterygii</taxon>
        <taxon>Teleostei</taxon>
        <taxon>Neoteleostei</taxon>
        <taxon>Acanthomorphata</taxon>
        <taxon>Eupercaria</taxon>
        <taxon>Perciformes</taxon>
        <taxon>Cottioidei</taxon>
        <taxon>Cottales</taxon>
        <taxon>Liparidae</taxon>
        <taxon>Liparis</taxon>
    </lineage>
</organism>
<gene>
    <name evidence="2" type="ORF">EYF80_034284</name>
</gene>
<keyword evidence="3" id="KW-1185">Reference proteome</keyword>
<name>A0A4Z2GS50_9TELE</name>
<reference evidence="2 3" key="1">
    <citation type="submission" date="2019-03" db="EMBL/GenBank/DDBJ databases">
        <title>First draft genome of Liparis tanakae, snailfish: a comprehensive survey of snailfish specific genes.</title>
        <authorList>
            <person name="Kim W."/>
            <person name="Song I."/>
            <person name="Jeong J.-H."/>
            <person name="Kim D."/>
            <person name="Kim S."/>
            <person name="Ryu S."/>
            <person name="Song J.Y."/>
            <person name="Lee S.K."/>
        </authorList>
    </citation>
    <scope>NUCLEOTIDE SEQUENCE [LARGE SCALE GENOMIC DNA]</scope>
    <source>
        <tissue evidence="2">Muscle</tissue>
    </source>
</reference>
<protein>
    <submittedName>
        <fullName evidence="2">Uncharacterized protein</fullName>
    </submittedName>
</protein>
<evidence type="ECO:0000313" key="3">
    <source>
        <dbReference type="Proteomes" id="UP000314294"/>
    </source>
</evidence>
<evidence type="ECO:0000256" key="1">
    <source>
        <dbReference type="SAM" id="MobiDB-lite"/>
    </source>
</evidence>
<feature type="region of interest" description="Disordered" evidence="1">
    <location>
        <begin position="1"/>
        <end position="67"/>
    </location>
</feature>
<comment type="caution">
    <text evidence="2">The sequence shown here is derived from an EMBL/GenBank/DDBJ whole genome shotgun (WGS) entry which is preliminary data.</text>
</comment>
<dbReference type="Proteomes" id="UP000314294">
    <property type="component" value="Unassembled WGS sequence"/>
</dbReference>
<accession>A0A4Z2GS50</accession>
<dbReference type="AlphaFoldDB" id="A0A4Z2GS50"/>
<evidence type="ECO:0000313" key="2">
    <source>
        <dbReference type="EMBL" id="TNN55542.1"/>
    </source>
</evidence>
<feature type="region of interest" description="Disordered" evidence="1">
    <location>
        <begin position="124"/>
        <end position="161"/>
    </location>
</feature>